<dbReference type="EMBL" id="FONZ01000001">
    <property type="protein sequence ID" value="SFE75082.1"/>
    <property type="molecule type" value="Genomic_DNA"/>
</dbReference>
<organism evidence="2 3">
    <name type="scientific">Flavimobilis marinus</name>
    <dbReference type="NCBI Taxonomy" id="285351"/>
    <lineage>
        <taxon>Bacteria</taxon>
        <taxon>Bacillati</taxon>
        <taxon>Actinomycetota</taxon>
        <taxon>Actinomycetes</taxon>
        <taxon>Micrococcales</taxon>
        <taxon>Jonesiaceae</taxon>
        <taxon>Flavimobilis</taxon>
    </lineage>
</organism>
<protein>
    <recommendedName>
        <fullName evidence="4">Lipoprotein</fullName>
    </recommendedName>
</protein>
<name>A0A1I2D3I7_9MICO</name>
<gene>
    <name evidence="2" type="ORF">SAMN04488035_0390</name>
</gene>
<reference evidence="3" key="1">
    <citation type="submission" date="2016-10" db="EMBL/GenBank/DDBJ databases">
        <authorList>
            <person name="Varghese N."/>
            <person name="Submissions S."/>
        </authorList>
    </citation>
    <scope>NUCLEOTIDE SEQUENCE [LARGE SCALE GENOMIC DNA]</scope>
    <source>
        <strain evidence="3">DSM 19083</strain>
    </source>
</reference>
<sequence length="255" mass="27133">MNKTHATALGALVLIATAVSGCASEEIPAPAAPTAAPTTTEPTHETAFEDFLILGDAPESGSARALWAGKLDSLAYYVRPSEEFKDTFSGEDMFAFNQLAGQYFVEQVVDSEVIDVKDTDAIQEHATGLSDLLTAELAAELAAAEPTWDDVLFPSALGAHGMTADPDRETVSGTRFASVDLTLAELDVTEDGERPVLVYQADTVRPVLDASGTPLDEHRTTRGTFEVDDVDGQWRISSIDTELTVATTEPGEPLS</sequence>
<evidence type="ECO:0000256" key="1">
    <source>
        <dbReference type="SAM" id="SignalP"/>
    </source>
</evidence>
<evidence type="ECO:0000313" key="2">
    <source>
        <dbReference type="EMBL" id="SFE75082.1"/>
    </source>
</evidence>
<dbReference type="PROSITE" id="PS51257">
    <property type="entry name" value="PROKAR_LIPOPROTEIN"/>
    <property type="match status" value="1"/>
</dbReference>
<dbReference type="AlphaFoldDB" id="A0A1I2D3I7"/>
<dbReference type="Proteomes" id="UP000198520">
    <property type="component" value="Unassembled WGS sequence"/>
</dbReference>
<feature type="chain" id="PRO_5038967259" description="Lipoprotein" evidence="1">
    <location>
        <begin position="24"/>
        <end position="255"/>
    </location>
</feature>
<proteinExistence type="predicted"/>
<evidence type="ECO:0000313" key="3">
    <source>
        <dbReference type="Proteomes" id="UP000198520"/>
    </source>
</evidence>
<dbReference type="RefSeq" id="WP_093374552.1">
    <property type="nucleotide sequence ID" value="NZ_BNAN01000001.1"/>
</dbReference>
<keyword evidence="1" id="KW-0732">Signal</keyword>
<accession>A0A1I2D3I7</accession>
<evidence type="ECO:0008006" key="4">
    <source>
        <dbReference type="Google" id="ProtNLM"/>
    </source>
</evidence>
<feature type="signal peptide" evidence="1">
    <location>
        <begin position="1"/>
        <end position="23"/>
    </location>
</feature>
<keyword evidence="3" id="KW-1185">Reference proteome</keyword>